<name>A0A815SAN9_9BILA</name>
<evidence type="ECO:0000313" key="3">
    <source>
        <dbReference type="Proteomes" id="UP000663832"/>
    </source>
</evidence>
<dbReference type="Proteomes" id="UP000663877">
    <property type="component" value="Unassembled WGS sequence"/>
</dbReference>
<protein>
    <submittedName>
        <fullName evidence="2">Uncharacterized protein</fullName>
    </submittedName>
</protein>
<dbReference type="Proteomes" id="UP000663832">
    <property type="component" value="Unassembled WGS sequence"/>
</dbReference>
<keyword evidence="3" id="KW-1185">Reference proteome</keyword>
<accession>A0A815SAN9</accession>
<dbReference type="EMBL" id="CAJNOI010000354">
    <property type="protein sequence ID" value="CAF1254162.1"/>
    <property type="molecule type" value="Genomic_DNA"/>
</dbReference>
<gene>
    <name evidence="1" type="ORF">BJG266_LOCUS29757</name>
    <name evidence="2" type="ORF">QVE165_LOCUS42586</name>
</gene>
<sequence>MLYGFCNLNQRFQGIIQSYLCDIDLRQINLFYKQFVLLMEKIIPVQGALVRSFKFAIESHLPSLRLRQLTNLQSLTIVGCPPYYNNCTILIDALSLSTLSEISIHVPDQDTFKIISTNASQRLTKLIVQNSLYISDSYFNDIQQMPYIKCLSIRIDSNNILLNIFQTMPNLVQLNLLLSDYYDAEDVNLKELPVTLEKLQIEIDYGKLYQANFELINNLFDLFNNQINELTLVVREAPEELSNFEKFQSLTNNFTHLQIFNYNILTTHQPDHRFSSIIQFPHSETYSFFTLPKPKPVYLELNQDTSSLHVNNYSTLEKLFNSHSVCISTHKISQNFPSAFQSIKDDYNFNNLKQLELDCMIKGQEDSHQYSILKKIIAQSPNIDTIFIRSYNTKTIIVYLKNLFPKKNSNKIKNLVIREHTNNNLSDSSSSDYAGYTPTSHPPKFYSTFFFELSQILPDLQQLTFVCDKTFRAIYSTKNSNCLNDLRLNFPKL</sequence>
<dbReference type="AlphaFoldDB" id="A0A815SAN9"/>
<dbReference type="EMBL" id="CAJNOM010000528">
    <property type="protein sequence ID" value="CAF1486456.1"/>
    <property type="molecule type" value="Genomic_DNA"/>
</dbReference>
<comment type="caution">
    <text evidence="2">The sequence shown here is derived from an EMBL/GenBank/DDBJ whole genome shotgun (WGS) entry which is preliminary data.</text>
</comment>
<evidence type="ECO:0000313" key="2">
    <source>
        <dbReference type="EMBL" id="CAF1486456.1"/>
    </source>
</evidence>
<dbReference type="SUPFAM" id="SSF52047">
    <property type="entry name" value="RNI-like"/>
    <property type="match status" value="1"/>
</dbReference>
<evidence type="ECO:0000313" key="1">
    <source>
        <dbReference type="EMBL" id="CAF1254162.1"/>
    </source>
</evidence>
<proteinExistence type="predicted"/>
<reference evidence="2" key="1">
    <citation type="submission" date="2021-02" db="EMBL/GenBank/DDBJ databases">
        <authorList>
            <person name="Nowell W R."/>
        </authorList>
    </citation>
    <scope>NUCLEOTIDE SEQUENCE</scope>
</reference>
<organism evidence="2 3">
    <name type="scientific">Adineta steineri</name>
    <dbReference type="NCBI Taxonomy" id="433720"/>
    <lineage>
        <taxon>Eukaryota</taxon>
        <taxon>Metazoa</taxon>
        <taxon>Spiralia</taxon>
        <taxon>Gnathifera</taxon>
        <taxon>Rotifera</taxon>
        <taxon>Eurotatoria</taxon>
        <taxon>Bdelloidea</taxon>
        <taxon>Adinetida</taxon>
        <taxon>Adinetidae</taxon>
        <taxon>Adineta</taxon>
    </lineage>
</organism>
<dbReference type="OrthoDB" id="10030959at2759"/>